<reference evidence="2" key="1">
    <citation type="submission" date="2014-04" db="EMBL/GenBank/DDBJ databases">
        <title>Evolutionary Origins and Diversification of the Mycorrhizal Mutualists.</title>
        <authorList>
            <consortium name="DOE Joint Genome Institute"/>
            <consortium name="Mycorrhizal Genomics Consortium"/>
            <person name="Kohler A."/>
            <person name="Kuo A."/>
            <person name="Nagy L.G."/>
            <person name="Floudas D."/>
            <person name="Copeland A."/>
            <person name="Barry K.W."/>
            <person name="Cichocki N."/>
            <person name="Veneault-Fourrey C."/>
            <person name="LaButti K."/>
            <person name="Lindquist E.A."/>
            <person name="Lipzen A."/>
            <person name="Lundell T."/>
            <person name="Morin E."/>
            <person name="Murat C."/>
            <person name="Riley R."/>
            <person name="Ohm R."/>
            <person name="Sun H."/>
            <person name="Tunlid A."/>
            <person name="Henrissat B."/>
            <person name="Grigoriev I.V."/>
            <person name="Hibbett D.S."/>
            <person name="Martin F."/>
        </authorList>
    </citation>
    <scope>NUCLEOTIDE SEQUENCE [LARGE SCALE GENOMIC DNA]</scope>
    <source>
        <strain evidence="2">FD-334 SS-4</strain>
    </source>
</reference>
<dbReference type="OrthoDB" id="3270336at2759"/>
<dbReference type="EMBL" id="KN817546">
    <property type="protein sequence ID" value="KJA22906.1"/>
    <property type="molecule type" value="Genomic_DNA"/>
</dbReference>
<feature type="non-terminal residue" evidence="1">
    <location>
        <position position="1"/>
    </location>
</feature>
<dbReference type="AlphaFoldDB" id="A0A0D2P2E9"/>
<gene>
    <name evidence="1" type="ORF">HYPSUDRAFT_122539</name>
</gene>
<sequence>IPFYTLPDAETIQRKPLSDTTHLEHPFRPHQYVFDINDYEAYIDQCHYILNRSCGRAALLRGGYLWRVAVSEVSFDKVLAGPSGLSLDPDETFAVTLSNGKKYVDDSLKESEILALTGVYSCAAG</sequence>
<proteinExistence type="predicted"/>
<organism evidence="1 2">
    <name type="scientific">Hypholoma sublateritium (strain FD-334 SS-4)</name>
    <dbReference type="NCBI Taxonomy" id="945553"/>
    <lineage>
        <taxon>Eukaryota</taxon>
        <taxon>Fungi</taxon>
        <taxon>Dikarya</taxon>
        <taxon>Basidiomycota</taxon>
        <taxon>Agaricomycotina</taxon>
        <taxon>Agaricomycetes</taxon>
        <taxon>Agaricomycetidae</taxon>
        <taxon>Agaricales</taxon>
        <taxon>Agaricineae</taxon>
        <taxon>Strophariaceae</taxon>
        <taxon>Hypholoma</taxon>
    </lineage>
</organism>
<accession>A0A0D2P2E9</accession>
<evidence type="ECO:0000313" key="2">
    <source>
        <dbReference type="Proteomes" id="UP000054270"/>
    </source>
</evidence>
<protein>
    <submittedName>
        <fullName evidence="1">Uncharacterized protein</fullName>
    </submittedName>
</protein>
<dbReference type="Proteomes" id="UP000054270">
    <property type="component" value="Unassembled WGS sequence"/>
</dbReference>
<keyword evidence="2" id="KW-1185">Reference proteome</keyword>
<evidence type="ECO:0000313" key="1">
    <source>
        <dbReference type="EMBL" id="KJA22906.1"/>
    </source>
</evidence>
<name>A0A0D2P2E9_HYPSF</name>
<feature type="non-terminal residue" evidence="1">
    <location>
        <position position="125"/>
    </location>
</feature>